<dbReference type="PANTHER" id="PTHR43811:SF17">
    <property type="entry name" value="PEPTIDYL-PROLYL CIS-TRANS ISOMERASE FKBP16-3, CHLOROPLASTIC"/>
    <property type="match status" value="1"/>
</dbReference>
<evidence type="ECO:0000256" key="4">
    <source>
        <dbReference type="ARBA" id="ARBA00023235"/>
    </source>
</evidence>
<dbReference type="InterPro" id="IPR046357">
    <property type="entry name" value="PPIase_dom_sf"/>
</dbReference>
<dbReference type="AlphaFoldDB" id="A0A445A8X8"/>
<proteinExistence type="predicted"/>
<keyword evidence="3 5" id="KW-0697">Rotamase</keyword>
<gene>
    <name evidence="7" type="ORF">Ahy_B03g068191</name>
</gene>
<dbReference type="SUPFAM" id="SSF54534">
    <property type="entry name" value="FKBP-like"/>
    <property type="match status" value="1"/>
</dbReference>
<dbReference type="Pfam" id="PF00254">
    <property type="entry name" value="FKBP_C"/>
    <property type="match status" value="1"/>
</dbReference>
<accession>A0A445A8X8</accession>
<comment type="catalytic activity">
    <reaction evidence="1 5">
        <text>[protein]-peptidylproline (omega=180) = [protein]-peptidylproline (omega=0)</text>
        <dbReference type="Rhea" id="RHEA:16237"/>
        <dbReference type="Rhea" id="RHEA-COMP:10747"/>
        <dbReference type="Rhea" id="RHEA-COMP:10748"/>
        <dbReference type="ChEBI" id="CHEBI:83833"/>
        <dbReference type="ChEBI" id="CHEBI:83834"/>
        <dbReference type="EC" id="5.2.1.8"/>
    </reaction>
</comment>
<evidence type="ECO:0000256" key="3">
    <source>
        <dbReference type="ARBA" id="ARBA00023110"/>
    </source>
</evidence>
<feature type="domain" description="PPIase FKBP-type" evidence="6">
    <location>
        <begin position="178"/>
        <end position="270"/>
    </location>
</feature>
<dbReference type="PROSITE" id="PS50059">
    <property type="entry name" value="FKBP_PPIASE"/>
    <property type="match status" value="1"/>
</dbReference>
<evidence type="ECO:0000313" key="7">
    <source>
        <dbReference type="EMBL" id="RYR22904.1"/>
    </source>
</evidence>
<evidence type="ECO:0000313" key="8">
    <source>
        <dbReference type="Proteomes" id="UP000289738"/>
    </source>
</evidence>
<dbReference type="Proteomes" id="UP000289738">
    <property type="component" value="Chromosome B03"/>
</dbReference>
<sequence>MTSNITTFNLGYDMPTMAASLSSLLLPLGSTCKSLGCNPQGIAADRLRCLVPQYRRSVVKVKASDTTECAAMVNSNSRRDFLGLALGISSLFVGSLEAKGAGLPPEDKPKLCDEACEKELENVCTFLKCQLFLKRNSSNKFWEIKALLVSKLVPMVTTESGLQYKDIKVGQGPSPPVGFQVAANYVAMVPSGQVFDSSLEKGQIYIFRVGSGQVIKGLDEGLLSMKVGGKRRLYIPGPLAFPKGLTSAPGRPRVAPNSPVIFDVSLEYIPGLEVDEE</sequence>
<comment type="caution">
    <text evidence="7">The sequence shown here is derived from an EMBL/GenBank/DDBJ whole genome shotgun (WGS) entry which is preliminary data.</text>
</comment>
<keyword evidence="8" id="KW-1185">Reference proteome</keyword>
<dbReference type="PANTHER" id="PTHR43811">
    <property type="entry name" value="FKBP-TYPE PEPTIDYL-PROLYL CIS-TRANS ISOMERASE FKPA"/>
    <property type="match status" value="1"/>
</dbReference>
<dbReference type="EMBL" id="SDMP01000013">
    <property type="protein sequence ID" value="RYR22904.1"/>
    <property type="molecule type" value="Genomic_DNA"/>
</dbReference>
<dbReference type="GO" id="GO:0003755">
    <property type="term" value="F:peptidyl-prolyl cis-trans isomerase activity"/>
    <property type="evidence" value="ECO:0007669"/>
    <property type="project" value="UniProtKB-KW"/>
</dbReference>
<name>A0A445A8X8_ARAHY</name>
<dbReference type="Gene3D" id="3.10.50.40">
    <property type="match status" value="1"/>
</dbReference>
<evidence type="ECO:0000256" key="1">
    <source>
        <dbReference type="ARBA" id="ARBA00000971"/>
    </source>
</evidence>
<reference evidence="7 8" key="1">
    <citation type="submission" date="2019-01" db="EMBL/GenBank/DDBJ databases">
        <title>Sequencing of cultivated peanut Arachis hypogaea provides insights into genome evolution and oil improvement.</title>
        <authorList>
            <person name="Chen X."/>
        </authorList>
    </citation>
    <scope>NUCLEOTIDE SEQUENCE [LARGE SCALE GENOMIC DNA]</scope>
    <source>
        <strain evidence="8">cv. Fuhuasheng</strain>
        <tissue evidence="7">Leaves</tissue>
    </source>
</reference>
<evidence type="ECO:0000256" key="5">
    <source>
        <dbReference type="PROSITE-ProRule" id="PRU00277"/>
    </source>
</evidence>
<keyword evidence="4 5" id="KW-0413">Isomerase</keyword>
<dbReference type="InterPro" id="IPR001179">
    <property type="entry name" value="PPIase_FKBP_dom"/>
</dbReference>
<dbReference type="STRING" id="3818.A0A445A8X8"/>
<evidence type="ECO:0000256" key="2">
    <source>
        <dbReference type="ARBA" id="ARBA00013194"/>
    </source>
</evidence>
<evidence type="ECO:0000259" key="6">
    <source>
        <dbReference type="PROSITE" id="PS50059"/>
    </source>
</evidence>
<organism evidence="7 8">
    <name type="scientific">Arachis hypogaea</name>
    <name type="common">Peanut</name>
    <dbReference type="NCBI Taxonomy" id="3818"/>
    <lineage>
        <taxon>Eukaryota</taxon>
        <taxon>Viridiplantae</taxon>
        <taxon>Streptophyta</taxon>
        <taxon>Embryophyta</taxon>
        <taxon>Tracheophyta</taxon>
        <taxon>Spermatophyta</taxon>
        <taxon>Magnoliopsida</taxon>
        <taxon>eudicotyledons</taxon>
        <taxon>Gunneridae</taxon>
        <taxon>Pentapetalae</taxon>
        <taxon>rosids</taxon>
        <taxon>fabids</taxon>
        <taxon>Fabales</taxon>
        <taxon>Fabaceae</taxon>
        <taxon>Papilionoideae</taxon>
        <taxon>50 kb inversion clade</taxon>
        <taxon>dalbergioids sensu lato</taxon>
        <taxon>Dalbergieae</taxon>
        <taxon>Pterocarpus clade</taxon>
        <taxon>Arachis</taxon>
    </lineage>
</organism>
<protein>
    <recommendedName>
        <fullName evidence="2 5">peptidylprolyl isomerase</fullName>
        <ecNumber evidence="2 5">5.2.1.8</ecNumber>
    </recommendedName>
</protein>
<dbReference type="EC" id="5.2.1.8" evidence="2 5"/>